<evidence type="ECO:0000313" key="4">
    <source>
        <dbReference type="Proteomes" id="UP000036503"/>
    </source>
</evidence>
<reference evidence="3 4" key="1">
    <citation type="submission" date="2015-06" db="EMBL/GenBank/DDBJ databases">
        <title>Draft genome sequence of beer spoilage bacterium Megasphaera cerevisiae type strain 20462.</title>
        <authorList>
            <person name="Kutumbaka K."/>
            <person name="Pasmowitz J."/>
            <person name="Mategko J."/>
            <person name="Reyes D."/>
            <person name="Friedrich A."/>
            <person name="Han S."/>
            <person name="Martens-Habbena W."/>
            <person name="Neal-McKinney J."/>
            <person name="Janagama H.K."/>
            <person name="Nadala C."/>
            <person name="Samadpour M."/>
        </authorList>
    </citation>
    <scope>NUCLEOTIDE SEQUENCE [LARGE SCALE GENOMIC DNA]</scope>
    <source>
        <strain evidence="3 4">DSM 20462</strain>
    </source>
</reference>
<evidence type="ECO:0000259" key="2">
    <source>
        <dbReference type="Pfam" id="PF02371"/>
    </source>
</evidence>
<dbReference type="AlphaFoldDB" id="A0A0J6WVJ0"/>
<dbReference type="InterPro" id="IPR002525">
    <property type="entry name" value="Transp_IS110-like_N"/>
</dbReference>
<comment type="caution">
    <text evidence="3">The sequence shown here is derived from an EMBL/GenBank/DDBJ whole genome shotgun (WGS) entry which is preliminary data.</text>
</comment>
<keyword evidence="4" id="KW-1185">Reference proteome</keyword>
<gene>
    <name evidence="3" type="ORF">AB840_07100</name>
</gene>
<dbReference type="NCBIfam" id="NF033542">
    <property type="entry name" value="transpos_IS110"/>
    <property type="match status" value="1"/>
</dbReference>
<dbReference type="Pfam" id="PF02371">
    <property type="entry name" value="Transposase_20"/>
    <property type="match status" value="1"/>
</dbReference>
<organism evidence="3 4">
    <name type="scientific">Megasphaera cerevisiae DSM 20462</name>
    <dbReference type="NCBI Taxonomy" id="1122219"/>
    <lineage>
        <taxon>Bacteria</taxon>
        <taxon>Bacillati</taxon>
        <taxon>Bacillota</taxon>
        <taxon>Negativicutes</taxon>
        <taxon>Veillonellales</taxon>
        <taxon>Veillonellaceae</taxon>
        <taxon>Megasphaera</taxon>
    </lineage>
</organism>
<feature type="domain" description="Transposase IS116/IS110/IS902 C-terminal" evidence="2">
    <location>
        <begin position="297"/>
        <end position="383"/>
    </location>
</feature>
<evidence type="ECO:0000259" key="1">
    <source>
        <dbReference type="Pfam" id="PF01548"/>
    </source>
</evidence>
<dbReference type="EMBL" id="LEKT01000019">
    <property type="protein sequence ID" value="KMO86574.1"/>
    <property type="molecule type" value="Genomic_DNA"/>
</dbReference>
<dbReference type="GO" id="GO:0003677">
    <property type="term" value="F:DNA binding"/>
    <property type="evidence" value="ECO:0007669"/>
    <property type="project" value="InterPro"/>
</dbReference>
<dbReference type="InParanoid" id="A0A0J6WVJ0"/>
<dbReference type="GO" id="GO:0006313">
    <property type="term" value="P:DNA transposition"/>
    <property type="evidence" value="ECO:0007669"/>
    <property type="project" value="InterPro"/>
</dbReference>
<protein>
    <submittedName>
        <fullName evidence="3">Transposase</fullName>
    </submittedName>
</protein>
<dbReference type="Proteomes" id="UP000036503">
    <property type="component" value="Unassembled WGS sequence"/>
</dbReference>
<dbReference type="RefSeq" id="WP_048514143.1">
    <property type="nucleotide sequence ID" value="NZ_LEKT01000019.1"/>
</dbReference>
<dbReference type="PANTHER" id="PTHR33055">
    <property type="entry name" value="TRANSPOSASE FOR INSERTION SEQUENCE ELEMENT IS1111A"/>
    <property type="match status" value="1"/>
</dbReference>
<feature type="domain" description="Transposase IS110-like N-terminal" evidence="1">
    <location>
        <begin position="12"/>
        <end position="170"/>
    </location>
</feature>
<proteinExistence type="predicted"/>
<name>A0A0J6WVJ0_9FIRM</name>
<dbReference type="InterPro" id="IPR047650">
    <property type="entry name" value="Transpos_IS110"/>
</dbReference>
<dbReference type="PANTHER" id="PTHR33055:SF3">
    <property type="entry name" value="PUTATIVE TRANSPOSASE FOR IS117-RELATED"/>
    <property type="match status" value="1"/>
</dbReference>
<dbReference type="GO" id="GO:0004803">
    <property type="term" value="F:transposase activity"/>
    <property type="evidence" value="ECO:0007669"/>
    <property type="project" value="InterPro"/>
</dbReference>
<dbReference type="InterPro" id="IPR003346">
    <property type="entry name" value="Transposase_20"/>
</dbReference>
<sequence length="427" mass="47987">MKKADLLSTLFVGVDIGSRSHVVVLLDFESQKPLQRFKVANNQPGAVELAQRLAIALPSRSDLSRLIIALESTSFYGIHIANYLSSCDVLAPFHTFVYCLNPKVIRNYKKSFIDLGKNDAMDAFVIADFARANRITTQPWRGSQFLALQRLTRHRLHLAKAMTREKAYMLSNIFLKFSEFSMLDPDEQPFSHSFGATASSVLTDFLSTEEIIDMPMEDLIHYLCEKGHNRFPVPEDTASLLKQAARNSYRLDKCLYEPLTVSIASSFTVIATYKAEIRAVNKAIEKTLRGLDPNAYQCLLSIPGIGPVMAAGILSEIGYIGAFHSQEALAKYAGLVWRENQSSRFTGEDTPLSKAGNAYLRYYLLEATSHVKNHCSEFAAFYQKKYAEVKTHQHKRALALTARKLVRLIFGLLAKHQLYSSNRVDQA</sequence>
<dbReference type="Pfam" id="PF01548">
    <property type="entry name" value="DEDD_Tnp_IS110"/>
    <property type="match status" value="1"/>
</dbReference>
<dbReference type="PATRIC" id="fig|1122219.3.peg.947"/>
<evidence type="ECO:0000313" key="3">
    <source>
        <dbReference type="EMBL" id="KMO86574.1"/>
    </source>
</evidence>
<dbReference type="OrthoDB" id="9811278at2"/>
<accession>A0A0J6WVJ0</accession>